<accession>A0A6S7B230</accession>
<dbReference type="EMBL" id="CADIKM010000006">
    <property type="protein sequence ID" value="CAB3784588.1"/>
    <property type="molecule type" value="Genomic_DNA"/>
</dbReference>
<dbReference type="AlphaFoldDB" id="A0A6S7B230"/>
<dbReference type="Proteomes" id="UP000494115">
    <property type="component" value="Unassembled WGS sequence"/>
</dbReference>
<proteinExistence type="predicted"/>
<keyword evidence="2" id="KW-1185">Reference proteome</keyword>
<name>A0A6S7B230_9BURK</name>
<sequence length="98" mass="11069">MLAFTQQHSQVEFDTSLAVGAELVDLHVWATVTGELTDEGAVYTAEIERIEPMRKNVLRRDRAMLEGEAIDVHLGRYRTKTMRLGNVVLGDEIERRAA</sequence>
<reference evidence="1 2" key="1">
    <citation type="submission" date="2020-04" db="EMBL/GenBank/DDBJ databases">
        <authorList>
            <person name="De Canck E."/>
        </authorList>
    </citation>
    <scope>NUCLEOTIDE SEQUENCE [LARGE SCALE GENOMIC DNA]</scope>
    <source>
        <strain evidence="1 2">LMG 28138</strain>
    </source>
</reference>
<evidence type="ECO:0000313" key="1">
    <source>
        <dbReference type="EMBL" id="CAB3784588.1"/>
    </source>
</evidence>
<evidence type="ECO:0000313" key="2">
    <source>
        <dbReference type="Proteomes" id="UP000494115"/>
    </source>
</evidence>
<organism evidence="1 2">
    <name type="scientific">Pararobbsia alpina</name>
    <dbReference type="NCBI Taxonomy" id="621374"/>
    <lineage>
        <taxon>Bacteria</taxon>
        <taxon>Pseudomonadati</taxon>
        <taxon>Pseudomonadota</taxon>
        <taxon>Betaproteobacteria</taxon>
        <taxon>Burkholderiales</taxon>
        <taxon>Burkholderiaceae</taxon>
        <taxon>Pararobbsia</taxon>
    </lineage>
</organism>
<dbReference type="RefSeq" id="WP_175104439.1">
    <property type="nucleotide sequence ID" value="NZ_CADIKM010000006.1"/>
</dbReference>
<gene>
    <name evidence="1" type="ORF">LMG28138_01839</name>
</gene>
<protein>
    <submittedName>
        <fullName evidence="1">Uncharacterized protein</fullName>
    </submittedName>
</protein>